<name>A0A242K436_9ENTE</name>
<dbReference type="InterPro" id="IPR011990">
    <property type="entry name" value="TPR-like_helical_dom_sf"/>
</dbReference>
<evidence type="ECO:0000259" key="1">
    <source>
        <dbReference type="Pfam" id="PF17128"/>
    </source>
</evidence>
<evidence type="ECO:0000313" key="4">
    <source>
        <dbReference type="Proteomes" id="UP000195141"/>
    </source>
</evidence>
<proteinExistence type="predicted"/>
<evidence type="ECO:0000313" key="2">
    <source>
        <dbReference type="EMBL" id="OTP13382.1"/>
    </source>
</evidence>
<reference evidence="3" key="3">
    <citation type="submission" date="2024-03" db="EMBL/GenBank/DDBJ databases">
        <title>The Genome Sequence of Enterococcus sp. DIV0242b.</title>
        <authorList>
            <consortium name="The Broad Institute Genomics Platform"/>
            <consortium name="The Broad Institute Microbial Omics Core"/>
            <consortium name="The Broad Institute Genomic Center for Infectious Diseases"/>
            <person name="Earl A."/>
            <person name="Manson A."/>
            <person name="Gilmore M."/>
            <person name="Schwartman J."/>
            <person name="Shea T."/>
            <person name="Abouelleil A."/>
            <person name="Cao P."/>
            <person name="Chapman S."/>
            <person name="Cusick C."/>
            <person name="Young S."/>
            <person name="Neafsey D."/>
            <person name="Nusbaum C."/>
            <person name="Birren B."/>
        </authorList>
    </citation>
    <scope>NUCLEOTIDE SEQUENCE</scope>
    <source>
        <strain evidence="3">9E7_DIV0242</strain>
    </source>
</reference>
<dbReference type="EMBL" id="CP147247">
    <property type="protein sequence ID" value="WYJ90227.1"/>
    <property type="molecule type" value="Genomic_DNA"/>
</dbReference>
<dbReference type="PANTHER" id="PTHR12558">
    <property type="entry name" value="CELL DIVISION CYCLE 16,23,27"/>
    <property type="match status" value="1"/>
</dbReference>
<accession>A0A242K436</accession>
<dbReference type="SUPFAM" id="SSF48452">
    <property type="entry name" value="TPR-like"/>
    <property type="match status" value="3"/>
</dbReference>
<reference evidence="3" key="2">
    <citation type="submission" date="2017-05" db="EMBL/GenBank/DDBJ databases">
        <authorList>
            <consortium name="The Broad Institute Genomics Platform"/>
            <consortium name="The Broad Institute Genomic Center for Infectious Diseases"/>
            <person name="Earl A."/>
            <person name="Manson A."/>
            <person name="Schwartman J."/>
            <person name="Gilmore M."/>
            <person name="Abouelleil A."/>
            <person name="Cao P."/>
            <person name="Chapman S."/>
            <person name="Cusick C."/>
            <person name="Shea T."/>
            <person name="Young S."/>
            <person name="Neafsey D."/>
            <person name="Nusbaum C."/>
            <person name="Birren B."/>
        </authorList>
    </citation>
    <scope>NUCLEOTIDE SEQUENCE</scope>
    <source>
        <strain evidence="3">9E7_DIV0242</strain>
    </source>
</reference>
<dbReference type="Gene3D" id="1.25.40.10">
    <property type="entry name" value="Tetratricopeptide repeat domain"/>
    <property type="match status" value="3"/>
</dbReference>
<dbReference type="Pfam" id="PF17128">
    <property type="entry name" value="DUF5107"/>
    <property type="match status" value="1"/>
</dbReference>
<gene>
    <name evidence="3" type="ORF">A5888_001955</name>
    <name evidence="2" type="ORF">A5888_002860</name>
</gene>
<dbReference type="OrthoDB" id="174931at2"/>
<dbReference type="InterPro" id="IPR019734">
    <property type="entry name" value="TPR_rpt"/>
</dbReference>
<organism evidence="2">
    <name type="scientific">Candidatus Enterococcus clewellii</name>
    <dbReference type="NCBI Taxonomy" id="1834193"/>
    <lineage>
        <taxon>Bacteria</taxon>
        <taxon>Bacillati</taxon>
        <taxon>Bacillota</taxon>
        <taxon>Bacilli</taxon>
        <taxon>Lactobacillales</taxon>
        <taxon>Enterococcaceae</taxon>
        <taxon>Enterococcus</taxon>
    </lineage>
</organism>
<dbReference type="PANTHER" id="PTHR12558:SF13">
    <property type="entry name" value="CELL DIVISION CYCLE PROTEIN 27 HOMOLOG"/>
    <property type="match status" value="1"/>
</dbReference>
<dbReference type="AlphaFoldDB" id="A0A242K436"/>
<sequence length="1092" mass="125987">MKGQVTAIEKELVIPTYLTSEPDKNPLFFEKRVYQGSSGKVYPLPITEKIFDEKTEVEYPAVILENEYLQVTILPTLGGRIQRALDKTNNYDFVYYNHVIKPALVGLIGPWISGGIEFNWPQHHRPTTFMPTEYQITKNEDGSQTVWVSEIDQMYGTKGMAGFTLYPDKAYIEITGKVYNRTDIPQTFLWWANPAVPANDHTVSVFPPDVHAVMDHGKRAVSDFPIATGTYYKYDYSAGVDISKYKNIKVPTSYMAYHSDYDFIGNYDEQLQAGLLHVADHHVSPGKKQWVWGNSDFGQAWDRNLTDDDGPYVELMTGVFTDNQPDFTWLKPYEEKEFKQYFMPYKGVGRVKNATVLGAINVEIIDGEINYTVYCTQEQPQATIRIFRDKELLYSETADLSPESYQQNKTGVTAAVFDEQFEIQVVDQENQLLVAYQGFTKKEQELPDPAEELPIPEKLKSTEELFLAATHIEQYRHATSDAEAYYLEGLKRDQEDIRLNNGYGMFLYKRGEFEKSLIYLKQAVQKQKWKSPNPLYGEPLFNLGLVQLQLGNYPESYDSFYKATWNADTQSAAFFQLACFEMRRGNLSEAMDFVEKSLVRNSYNMRARALKTAIQHKLGIDSTAWVTATLMIDPLDLASHFEKYLLDQSTGWHKVMRNSLNNYLELALDYYHFGLYDEAQTILMECPSDSPLVAYYQAYFYHEQGEADKALAAIRQAEKRCPDYCFPNKLAEIHILQTAIALLPNETGYASYYLGNLFYDKRRYEEAIQLWENSKEQLSEFPTVFRNLSFAYFNQLDDLPQAWKLIKQASDSDPSDARILMERDLVAQKIGISVSERLATLESRMETTTYRDDLFIVYISLLNDQKRYKEALDLLNAHRFHPWEGGEGKVSAQYMYSLIEQAKELLKDKPQQAIDCLLESQTYPENLGEGKLPNVEDNLSNYYIAKAYEYLEDRQQATHYYELASCGENEPESVLYYYDQPADSILYRGLAHEALGRMEAARSCYYQLIRYGKKHLFDEVVYDFFAVSMPETVVFKNDLTKNNQVYCRYLIALGNIGLKENEKAKELLQAILLEVPDHQGAIRHLSMIEQKV</sequence>
<dbReference type="EMBL" id="NGMM01000005">
    <property type="protein sequence ID" value="OTP13382.1"/>
    <property type="molecule type" value="Genomic_DNA"/>
</dbReference>
<keyword evidence="4" id="KW-1185">Reference proteome</keyword>
<dbReference type="InterPro" id="IPR033396">
    <property type="entry name" value="DUF5107"/>
</dbReference>
<feature type="domain" description="DUF5107" evidence="1">
    <location>
        <begin position="40"/>
        <end position="344"/>
    </location>
</feature>
<reference evidence="2" key="1">
    <citation type="submission" date="2017-05" db="EMBL/GenBank/DDBJ databases">
        <title>The Genome Sequence of Enterococcus sp. 9E7_DIV0242.</title>
        <authorList>
            <consortium name="The Broad Institute Genomics Platform"/>
            <consortium name="The Broad Institute Genomic Center for Infectious Diseases"/>
            <person name="Earl A."/>
            <person name="Manson A."/>
            <person name="Schwartman J."/>
            <person name="Gilmore M."/>
            <person name="Abouelleil A."/>
            <person name="Cao P."/>
            <person name="Chapman S."/>
            <person name="Cusick C."/>
            <person name="Shea T."/>
            <person name="Young S."/>
            <person name="Neafsey D."/>
            <person name="Nusbaum C."/>
            <person name="Birren B."/>
        </authorList>
    </citation>
    <scope>NUCLEOTIDE SEQUENCE [LARGE SCALE GENOMIC DNA]</scope>
    <source>
        <strain evidence="2">9E7_DIV0242</strain>
    </source>
</reference>
<dbReference type="RefSeq" id="WP_086349889.1">
    <property type="nucleotide sequence ID" value="NZ_CP147247.1"/>
</dbReference>
<dbReference type="Proteomes" id="UP000195141">
    <property type="component" value="Chromosome"/>
</dbReference>
<dbReference type="SMART" id="SM00028">
    <property type="entry name" value="TPR"/>
    <property type="match status" value="6"/>
</dbReference>
<protein>
    <recommendedName>
        <fullName evidence="1">DUF5107 domain-containing protein</fullName>
    </recommendedName>
</protein>
<evidence type="ECO:0000313" key="3">
    <source>
        <dbReference type="EMBL" id="WYJ90227.1"/>
    </source>
</evidence>